<dbReference type="InterPro" id="IPR023799">
    <property type="entry name" value="RbfA_dom_sf"/>
</dbReference>
<dbReference type="PANTHER" id="PTHR33515:SF1">
    <property type="entry name" value="RIBOSOME-BINDING FACTOR A, CHLOROPLASTIC-RELATED"/>
    <property type="match status" value="1"/>
</dbReference>
<dbReference type="Pfam" id="PF02033">
    <property type="entry name" value="RBFA"/>
    <property type="match status" value="1"/>
</dbReference>
<comment type="similarity">
    <text evidence="2">Belongs to the RbfA family.</text>
</comment>
<dbReference type="OrthoDB" id="9811910at2"/>
<keyword evidence="2" id="KW-0963">Cytoplasm</keyword>
<dbReference type="InterPro" id="IPR000238">
    <property type="entry name" value="RbfA"/>
</dbReference>
<comment type="caution">
    <text evidence="3">The sequence shown here is derived from an EMBL/GenBank/DDBJ whole genome shotgun (WGS) entry which is preliminary data.</text>
</comment>
<dbReference type="EMBL" id="LRPC01000001">
    <property type="protein sequence ID" value="KYG78034.1"/>
    <property type="molecule type" value="Genomic_DNA"/>
</dbReference>
<dbReference type="RefSeq" id="WP_068217047.1">
    <property type="nucleotide sequence ID" value="NZ_CP139724.1"/>
</dbReference>
<dbReference type="Proteomes" id="UP000075606">
    <property type="component" value="Unassembled WGS sequence"/>
</dbReference>
<evidence type="ECO:0000313" key="3">
    <source>
        <dbReference type="EMBL" id="KYG78034.1"/>
    </source>
</evidence>
<dbReference type="PANTHER" id="PTHR33515">
    <property type="entry name" value="RIBOSOME-BINDING FACTOR A, CHLOROPLASTIC-RELATED"/>
    <property type="match status" value="1"/>
</dbReference>
<dbReference type="Gene3D" id="3.30.300.20">
    <property type="match status" value="1"/>
</dbReference>
<evidence type="ECO:0000256" key="2">
    <source>
        <dbReference type="HAMAP-Rule" id="MF_00003"/>
    </source>
</evidence>
<proteinExistence type="inferred from homology"/>
<evidence type="ECO:0000313" key="4">
    <source>
        <dbReference type="Proteomes" id="UP000075606"/>
    </source>
</evidence>
<sequence length="125" mass="13946">MATKRQQKFSKLIKEEVSKIFHLQFSAQFSGKLVTITDVEMSPDLGFAKIFVSVFPVLHSDEVVSFIEENKSKVRGALGRAIGKEVRIVPEIAFFLDSTAEQASKLDSLIDSLDIPDLDPTDEED</sequence>
<dbReference type="GO" id="GO:0005829">
    <property type="term" value="C:cytosol"/>
    <property type="evidence" value="ECO:0007669"/>
    <property type="project" value="TreeGrafter"/>
</dbReference>
<gene>
    <name evidence="2" type="primary">rbfA</name>
    <name evidence="3" type="ORF">AWW68_04505</name>
</gene>
<dbReference type="STRING" id="333140.AWW68_04505"/>
<reference evidence="3 4" key="1">
    <citation type="submission" date="2016-01" db="EMBL/GenBank/DDBJ databases">
        <title>Genome sequencing of Roseivirga spongicola UST030701-084.</title>
        <authorList>
            <person name="Selvaratnam C."/>
            <person name="Thevarajoo S."/>
            <person name="Goh K.M."/>
            <person name="Ee R."/>
            <person name="Chan K.-G."/>
            <person name="Chong C.S."/>
        </authorList>
    </citation>
    <scope>NUCLEOTIDE SEQUENCE [LARGE SCALE GENOMIC DNA]</scope>
    <source>
        <strain evidence="3 4">UST030701-084</strain>
    </source>
</reference>
<dbReference type="AlphaFoldDB" id="A0A150XH54"/>
<protein>
    <recommendedName>
        <fullName evidence="2">Ribosome-binding factor A</fullName>
    </recommendedName>
</protein>
<evidence type="ECO:0000256" key="1">
    <source>
        <dbReference type="ARBA" id="ARBA00022517"/>
    </source>
</evidence>
<accession>A0A150XH54</accession>
<name>A0A150XH54_9BACT</name>
<dbReference type="GO" id="GO:0030490">
    <property type="term" value="P:maturation of SSU-rRNA"/>
    <property type="evidence" value="ECO:0007669"/>
    <property type="project" value="UniProtKB-UniRule"/>
</dbReference>
<comment type="subunit">
    <text evidence="2">Monomer. Binds 30S ribosomal subunits, but not 50S ribosomal subunits or 70S ribosomes.</text>
</comment>
<keyword evidence="4" id="KW-1185">Reference proteome</keyword>
<dbReference type="HAMAP" id="MF_00003">
    <property type="entry name" value="RbfA"/>
    <property type="match status" value="1"/>
</dbReference>
<comment type="subcellular location">
    <subcellularLocation>
        <location evidence="2">Cytoplasm</location>
    </subcellularLocation>
</comment>
<dbReference type="InterPro" id="IPR015946">
    <property type="entry name" value="KH_dom-like_a/b"/>
</dbReference>
<dbReference type="SUPFAM" id="SSF89919">
    <property type="entry name" value="Ribosome-binding factor A, RbfA"/>
    <property type="match status" value="1"/>
</dbReference>
<keyword evidence="1 2" id="KW-0690">Ribosome biogenesis</keyword>
<dbReference type="GO" id="GO:0043024">
    <property type="term" value="F:ribosomal small subunit binding"/>
    <property type="evidence" value="ECO:0007669"/>
    <property type="project" value="TreeGrafter"/>
</dbReference>
<dbReference type="NCBIfam" id="TIGR00082">
    <property type="entry name" value="rbfA"/>
    <property type="match status" value="1"/>
</dbReference>
<organism evidence="3 4">
    <name type="scientific">Roseivirga spongicola</name>
    <dbReference type="NCBI Taxonomy" id="333140"/>
    <lineage>
        <taxon>Bacteria</taxon>
        <taxon>Pseudomonadati</taxon>
        <taxon>Bacteroidota</taxon>
        <taxon>Cytophagia</taxon>
        <taxon>Cytophagales</taxon>
        <taxon>Roseivirgaceae</taxon>
        <taxon>Roseivirga</taxon>
    </lineage>
</organism>
<comment type="function">
    <text evidence="2">One of several proteins that assist in the late maturation steps of the functional core of the 30S ribosomal subunit. Associates with free 30S ribosomal subunits (but not with 30S subunits that are part of 70S ribosomes or polysomes). Required for efficient processing of 16S rRNA. May interact with the 5'-terminal helix region of 16S rRNA.</text>
</comment>